<dbReference type="EMBL" id="CACSIK010000001">
    <property type="protein sequence ID" value="CAA0092431.1"/>
    <property type="molecule type" value="Genomic_DNA"/>
</dbReference>
<dbReference type="RefSeq" id="WP_159268858.1">
    <property type="nucleotide sequence ID" value="NZ_CACSIK010000001.1"/>
</dbReference>
<evidence type="ECO:0008006" key="5">
    <source>
        <dbReference type="Google" id="ProtNLM"/>
    </source>
</evidence>
<dbReference type="AlphaFoldDB" id="A0A5S9PXF5"/>
<organism evidence="2 4">
    <name type="scientific">Zhongshania aliphaticivorans</name>
    <dbReference type="NCBI Taxonomy" id="1470434"/>
    <lineage>
        <taxon>Bacteria</taxon>
        <taxon>Pseudomonadati</taxon>
        <taxon>Pseudomonadota</taxon>
        <taxon>Gammaproteobacteria</taxon>
        <taxon>Cellvibrionales</taxon>
        <taxon>Spongiibacteraceae</taxon>
        <taxon>Zhongshania</taxon>
    </lineage>
</organism>
<dbReference type="InterPro" id="IPR007358">
    <property type="entry name" value="Nucleoid_associated_NdpA"/>
</dbReference>
<evidence type="ECO:0000313" key="4">
    <source>
        <dbReference type="Proteomes" id="UP000439591"/>
    </source>
</evidence>
<reference evidence="3 4" key="1">
    <citation type="submission" date="2019-11" db="EMBL/GenBank/DDBJ databases">
        <authorList>
            <person name="Holert J."/>
        </authorList>
    </citation>
    <scope>NUCLEOTIDE SEQUENCE [LARGE SCALE GENOMIC DNA]</scope>
    <source>
        <strain evidence="2">BC3_2A</strain>
        <strain evidence="1">SB11_1A</strain>
    </source>
</reference>
<evidence type="ECO:0000313" key="2">
    <source>
        <dbReference type="EMBL" id="CAA0109721.1"/>
    </source>
</evidence>
<dbReference type="Proteomes" id="UP000439591">
    <property type="component" value="Unassembled WGS sequence"/>
</dbReference>
<dbReference type="Proteomes" id="UP000435877">
    <property type="component" value="Unassembled WGS sequence"/>
</dbReference>
<dbReference type="EMBL" id="CACSIM010000004">
    <property type="protein sequence ID" value="CAA0109721.1"/>
    <property type="molecule type" value="Genomic_DNA"/>
</dbReference>
<gene>
    <name evidence="1" type="ORF">IHBHHGIJ_02297</name>
    <name evidence="2" type="ORF">KFEGEMFD_02484</name>
</gene>
<name>A0A5S9PXF5_9GAMM</name>
<protein>
    <recommendedName>
        <fullName evidence="5">Nucleoid-associated protein YejK</fullName>
    </recommendedName>
</protein>
<sequence>MIDVSSARLSNIAVHRVGNKTKEDGIRLAEKESSVSESLSELLITHYLIPLSKQKAAYDFFHESDLSLNTVANITAKIFANTSDFIANTQALAKHLYSTSTHQNIATGDLVFLLFSGLKIGDTDSAGLAIMKMENKDDFLEITETDDAFDISARSGISLNKIQKGALIFPGDQGVFVVDNLGQKTKYWIESFLKVSPRATSQSYAKICGSILKGITSKIDDTQDVAELNEKITDKINSEQVTSIGEIKALSSEYIDSESLSEVISGVVSTTGVDIADDYEIKPKDFARQAKPITSRVRVRDGVGMVISDSKYSVAGVTVTDNQDGFQAVVDIRARKEK</sequence>
<dbReference type="GO" id="GO:0009295">
    <property type="term" value="C:nucleoid"/>
    <property type="evidence" value="ECO:0007669"/>
    <property type="project" value="InterPro"/>
</dbReference>
<evidence type="ECO:0000313" key="1">
    <source>
        <dbReference type="EMBL" id="CAA0092431.1"/>
    </source>
</evidence>
<proteinExistence type="predicted"/>
<accession>A0A5S9PXF5</accession>
<dbReference type="OrthoDB" id="9153118at2"/>
<keyword evidence="3" id="KW-1185">Reference proteome</keyword>
<dbReference type="Pfam" id="PF04245">
    <property type="entry name" value="NA37"/>
    <property type="match status" value="1"/>
</dbReference>
<evidence type="ECO:0000313" key="3">
    <source>
        <dbReference type="Proteomes" id="UP000435877"/>
    </source>
</evidence>